<dbReference type="Gene3D" id="3.80.10.10">
    <property type="entry name" value="Ribonuclease Inhibitor"/>
    <property type="match status" value="2"/>
</dbReference>
<dbReference type="Proteomes" id="UP001212152">
    <property type="component" value="Unassembled WGS sequence"/>
</dbReference>
<evidence type="ECO:0000313" key="3">
    <source>
        <dbReference type="EMBL" id="KAJ3172884.1"/>
    </source>
</evidence>
<dbReference type="PANTHER" id="PTHR47566:SF1">
    <property type="entry name" value="PROTEIN NUD1"/>
    <property type="match status" value="1"/>
</dbReference>
<dbReference type="GO" id="GO:0035591">
    <property type="term" value="F:signaling adaptor activity"/>
    <property type="evidence" value="ECO:0007669"/>
    <property type="project" value="TreeGrafter"/>
</dbReference>
<evidence type="ECO:0000256" key="1">
    <source>
        <dbReference type="ARBA" id="ARBA00022614"/>
    </source>
</evidence>
<name>A0AAD5TG12_9FUNG</name>
<organism evidence="3 4">
    <name type="scientific">Geranomyces variabilis</name>
    <dbReference type="NCBI Taxonomy" id="109894"/>
    <lineage>
        <taxon>Eukaryota</taxon>
        <taxon>Fungi</taxon>
        <taxon>Fungi incertae sedis</taxon>
        <taxon>Chytridiomycota</taxon>
        <taxon>Chytridiomycota incertae sedis</taxon>
        <taxon>Chytridiomycetes</taxon>
        <taxon>Spizellomycetales</taxon>
        <taxon>Powellomycetaceae</taxon>
        <taxon>Geranomyces</taxon>
    </lineage>
</organism>
<keyword evidence="2" id="KW-0677">Repeat</keyword>
<dbReference type="PROSITE" id="PS51450">
    <property type="entry name" value="LRR"/>
    <property type="match status" value="2"/>
</dbReference>
<dbReference type="SUPFAM" id="SSF52058">
    <property type="entry name" value="L domain-like"/>
    <property type="match status" value="1"/>
</dbReference>
<comment type="caution">
    <text evidence="3">The sequence shown here is derived from an EMBL/GenBank/DDBJ whole genome shotgun (WGS) entry which is preliminary data.</text>
</comment>
<sequence>MESLDVSCNQLTSIAGIEPLSALRELLVDQNKVSILDLQLILPRLEILSMNDNCLTVFDAKFWPRLRKLALDRNSLERFLHEAHLRRLKYLSVRDQNTTDIQIDFSKLIGLSDLHVSNVHVGPMHEFHDTIFMRTLELQRARITEIPREIMRRTQQLVHLNLRDNEISDLTALRHVKGLRSLCLARNRIADFGNILKAVRKMTRLEVLDLRGNAVTERFYPSTDLDMADWERVDEDFARALCDADYVRRAYYRSSVISVLRGSLRLLDNVSTAETDIEKAKVQLTKLRVSLRRSLNESRGP</sequence>
<dbReference type="GO" id="GO:1902412">
    <property type="term" value="P:regulation of mitotic cytokinesis"/>
    <property type="evidence" value="ECO:0007669"/>
    <property type="project" value="TreeGrafter"/>
</dbReference>
<keyword evidence="4" id="KW-1185">Reference proteome</keyword>
<accession>A0AAD5TG12</accession>
<reference evidence="3" key="1">
    <citation type="submission" date="2020-05" db="EMBL/GenBank/DDBJ databases">
        <title>Phylogenomic resolution of chytrid fungi.</title>
        <authorList>
            <person name="Stajich J.E."/>
            <person name="Amses K."/>
            <person name="Simmons R."/>
            <person name="Seto K."/>
            <person name="Myers J."/>
            <person name="Bonds A."/>
            <person name="Quandt C.A."/>
            <person name="Barry K."/>
            <person name="Liu P."/>
            <person name="Grigoriev I."/>
            <person name="Longcore J.E."/>
            <person name="James T.Y."/>
        </authorList>
    </citation>
    <scope>NUCLEOTIDE SEQUENCE</scope>
    <source>
        <strain evidence="3">JEL0379</strain>
    </source>
</reference>
<dbReference type="GO" id="GO:0061499">
    <property type="term" value="C:outer plaque of mitotic spindle pole body"/>
    <property type="evidence" value="ECO:0007669"/>
    <property type="project" value="TreeGrafter"/>
</dbReference>
<dbReference type="GO" id="GO:0031028">
    <property type="term" value="P:septation initiation signaling"/>
    <property type="evidence" value="ECO:0007669"/>
    <property type="project" value="TreeGrafter"/>
</dbReference>
<keyword evidence="1" id="KW-0433">Leucine-rich repeat</keyword>
<proteinExistence type="predicted"/>
<dbReference type="AlphaFoldDB" id="A0AAD5TG12"/>
<dbReference type="EMBL" id="JADGJQ010000073">
    <property type="protein sequence ID" value="KAJ3172884.1"/>
    <property type="molecule type" value="Genomic_DNA"/>
</dbReference>
<dbReference type="InterPro" id="IPR032675">
    <property type="entry name" value="LRR_dom_sf"/>
</dbReference>
<dbReference type="InterPro" id="IPR052574">
    <property type="entry name" value="CDIRP"/>
</dbReference>
<dbReference type="Pfam" id="PF13855">
    <property type="entry name" value="LRR_8"/>
    <property type="match status" value="1"/>
</dbReference>
<dbReference type="InterPro" id="IPR001611">
    <property type="entry name" value="Leu-rich_rpt"/>
</dbReference>
<gene>
    <name evidence="3" type="ORF">HDU87_007720</name>
</gene>
<dbReference type="PANTHER" id="PTHR47566">
    <property type="match status" value="1"/>
</dbReference>
<evidence type="ECO:0000313" key="4">
    <source>
        <dbReference type="Proteomes" id="UP001212152"/>
    </source>
</evidence>
<protein>
    <submittedName>
        <fullName evidence="3">Uncharacterized protein</fullName>
    </submittedName>
</protein>
<evidence type="ECO:0000256" key="2">
    <source>
        <dbReference type="ARBA" id="ARBA00022737"/>
    </source>
</evidence>